<dbReference type="GO" id="GO:0005794">
    <property type="term" value="C:Golgi apparatus"/>
    <property type="evidence" value="ECO:0007669"/>
    <property type="project" value="TreeGrafter"/>
</dbReference>
<dbReference type="GO" id="GO:0032541">
    <property type="term" value="C:cortical endoplasmic reticulum"/>
    <property type="evidence" value="ECO:0007669"/>
    <property type="project" value="TreeGrafter"/>
</dbReference>
<evidence type="ECO:0000313" key="11">
    <source>
        <dbReference type="EMBL" id="MQM05626.1"/>
    </source>
</evidence>
<name>A0A843WCT7_COLES</name>
<keyword evidence="6 10" id="KW-1133">Transmembrane helix</keyword>
<evidence type="ECO:0000256" key="3">
    <source>
        <dbReference type="ARBA" id="ARBA00022448"/>
    </source>
</evidence>
<organism evidence="11 12">
    <name type="scientific">Colocasia esculenta</name>
    <name type="common">Wild taro</name>
    <name type="synonym">Arum esculentum</name>
    <dbReference type="NCBI Taxonomy" id="4460"/>
    <lineage>
        <taxon>Eukaryota</taxon>
        <taxon>Viridiplantae</taxon>
        <taxon>Streptophyta</taxon>
        <taxon>Embryophyta</taxon>
        <taxon>Tracheophyta</taxon>
        <taxon>Spermatophyta</taxon>
        <taxon>Magnoliopsida</taxon>
        <taxon>Liliopsida</taxon>
        <taxon>Araceae</taxon>
        <taxon>Aroideae</taxon>
        <taxon>Colocasieae</taxon>
        <taxon>Colocasia</taxon>
    </lineage>
</organism>
<comment type="similarity">
    <text evidence="2 10">Belongs to the ARV1 family.</text>
</comment>
<evidence type="ECO:0000256" key="2">
    <source>
        <dbReference type="ARBA" id="ARBA00009187"/>
    </source>
</evidence>
<evidence type="ECO:0000313" key="12">
    <source>
        <dbReference type="Proteomes" id="UP000652761"/>
    </source>
</evidence>
<keyword evidence="5 10" id="KW-0256">Endoplasmic reticulum</keyword>
<evidence type="ECO:0000256" key="10">
    <source>
        <dbReference type="RuleBase" id="RU368065"/>
    </source>
</evidence>
<accession>A0A843WCT7</accession>
<dbReference type="PANTHER" id="PTHR14467:SF0">
    <property type="entry name" value="PROTEIN ARV1"/>
    <property type="match status" value="1"/>
</dbReference>
<evidence type="ECO:0000256" key="9">
    <source>
        <dbReference type="ARBA" id="ARBA00023136"/>
    </source>
</evidence>
<evidence type="ECO:0000256" key="5">
    <source>
        <dbReference type="ARBA" id="ARBA00022824"/>
    </source>
</evidence>
<feature type="transmembrane region" description="Helical" evidence="10">
    <location>
        <begin position="169"/>
        <end position="192"/>
    </location>
</feature>
<dbReference type="GO" id="GO:0097036">
    <property type="term" value="P:regulation of plasma membrane sterol distribution"/>
    <property type="evidence" value="ECO:0007669"/>
    <property type="project" value="UniProtKB-UniRule"/>
</dbReference>
<keyword evidence="7 10" id="KW-0445">Lipid transport</keyword>
<protein>
    <recommendedName>
        <fullName evidence="10">Protein ARV</fullName>
    </recommendedName>
</protein>
<reference evidence="11" key="1">
    <citation type="submission" date="2017-07" db="EMBL/GenBank/DDBJ databases">
        <title>Taro Niue Genome Assembly and Annotation.</title>
        <authorList>
            <person name="Atibalentja N."/>
            <person name="Keating K."/>
            <person name="Fields C.J."/>
        </authorList>
    </citation>
    <scope>NUCLEOTIDE SEQUENCE</scope>
    <source>
        <strain evidence="11">Niue_2</strain>
        <tissue evidence="11">Leaf</tissue>
    </source>
</reference>
<comment type="caution">
    <text evidence="11">The sequence shown here is derived from an EMBL/GenBank/DDBJ whole genome shotgun (WGS) entry which is preliminary data.</text>
</comment>
<dbReference type="GO" id="GO:0005789">
    <property type="term" value="C:endoplasmic reticulum membrane"/>
    <property type="evidence" value="ECO:0007669"/>
    <property type="project" value="UniProtKB-SubCell"/>
</dbReference>
<dbReference type="GO" id="GO:0006665">
    <property type="term" value="P:sphingolipid metabolic process"/>
    <property type="evidence" value="ECO:0007669"/>
    <property type="project" value="UniProtKB-UniRule"/>
</dbReference>
<sequence>MMGLRCVNCGAMVSKLLVQYSPGNIRLMKCESCKAVADPYVECEIMILFIDLVLHKRKAYRHLLFNMLNQEHVNMEVPFTSCSNFSFVKGLFFCNKKPGRGMILSQAEGKKTSFGKTNSPTICPCFASCSYLNMLLQVSFGNFIFFGFIFLSIRFLLNNQNSSIDIIRFKGIMLAILLSSYFKIFLIAMMVWEFPSSVALIIDVFVISSNAVAFKGFSLSHLTEPMFLMLAMLADCSYFPFTVLTQLPTASCIGVLLGAHGTKFLVSTWLQILLST</sequence>
<keyword evidence="3 10" id="KW-0813">Transport</keyword>
<keyword evidence="9 10" id="KW-0472">Membrane</keyword>
<evidence type="ECO:0000256" key="4">
    <source>
        <dbReference type="ARBA" id="ARBA00022692"/>
    </source>
</evidence>
<dbReference type="InterPro" id="IPR007290">
    <property type="entry name" value="Arv1"/>
</dbReference>
<proteinExistence type="inferred from homology"/>
<evidence type="ECO:0000256" key="1">
    <source>
        <dbReference type="ARBA" id="ARBA00004477"/>
    </source>
</evidence>
<evidence type="ECO:0000256" key="8">
    <source>
        <dbReference type="ARBA" id="ARBA00023098"/>
    </source>
</evidence>
<evidence type="ECO:0000256" key="7">
    <source>
        <dbReference type="ARBA" id="ARBA00023055"/>
    </source>
</evidence>
<feature type="transmembrane region" description="Helical" evidence="10">
    <location>
        <begin position="134"/>
        <end position="157"/>
    </location>
</feature>
<gene>
    <name evidence="11" type="ORF">Taro_038434</name>
</gene>
<comment type="function">
    <text evidence="10">Regulates also the sphingolipid metabolism.</text>
</comment>
<dbReference type="Proteomes" id="UP000652761">
    <property type="component" value="Unassembled WGS sequence"/>
</dbReference>
<evidence type="ECO:0000256" key="6">
    <source>
        <dbReference type="ARBA" id="ARBA00022989"/>
    </source>
</evidence>
<keyword evidence="10" id="KW-0746">Sphingolipid metabolism</keyword>
<dbReference type="AlphaFoldDB" id="A0A843WCT7"/>
<dbReference type="OrthoDB" id="2192830at2759"/>
<keyword evidence="12" id="KW-1185">Reference proteome</keyword>
<dbReference type="EMBL" id="NMUH01003447">
    <property type="protein sequence ID" value="MQM05626.1"/>
    <property type="molecule type" value="Genomic_DNA"/>
</dbReference>
<keyword evidence="4 10" id="KW-0812">Transmembrane</keyword>
<keyword evidence="8 10" id="KW-0443">Lipid metabolism</keyword>
<comment type="subcellular location">
    <subcellularLocation>
        <location evidence="1 10">Endoplasmic reticulum membrane</location>
        <topology evidence="1 10">Multi-pass membrane protein</topology>
    </subcellularLocation>
</comment>
<dbReference type="PANTHER" id="PTHR14467">
    <property type="entry name" value="ARV1"/>
    <property type="match status" value="1"/>
</dbReference>
<feature type="transmembrane region" description="Helical" evidence="10">
    <location>
        <begin position="198"/>
        <end position="214"/>
    </location>
</feature>
<comment type="function">
    <text evidence="10">Mediator of sterol homeostasis involved in sterol uptake, trafficking and distribution into membranes.</text>
</comment>
<dbReference type="GO" id="GO:0016125">
    <property type="term" value="P:sterol metabolic process"/>
    <property type="evidence" value="ECO:0007669"/>
    <property type="project" value="UniProtKB-UniRule"/>
</dbReference>
<dbReference type="GO" id="GO:0032366">
    <property type="term" value="P:intracellular sterol transport"/>
    <property type="evidence" value="ECO:0007669"/>
    <property type="project" value="UniProtKB-UniRule"/>
</dbReference>
<dbReference type="Pfam" id="PF04161">
    <property type="entry name" value="Arv1"/>
    <property type="match status" value="1"/>
</dbReference>